<evidence type="ECO:0000313" key="2">
    <source>
        <dbReference type="Proteomes" id="UP001497644"/>
    </source>
</evidence>
<evidence type="ECO:0000313" key="1">
    <source>
        <dbReference type="EMBL" id="CAL1688122.1"/>
    </source>
</evidence>
<reference evidence="1" key="1">
    <citation type="submission" date="2024-04" db="EMBL/GenBank/DDBJ databases">
        <authorList>
            <consortium name="Molecular Ecology Group"/>
        </authorList>
    </citation>
    <scope>NUCLEOTIDE SEQUENCE</scope>
</reference>
<name>A0AAV2P5Z7_9HYME</name>
<sequence>MHDRRHVSRNKFSGYRVYFRFAGRRPVPRTLNGGIVANDQRMQLQVRDLARSHTGVPTTRVVFGFGVPGREEDSVPVVTWSASDVSDIRCDRL</sequence>
<organism evidence="1 2">
    <name type="scientific">Lasius platythorax</name>
    <dbReference type="NCBI Taxonomy" id="488582"/>
    <lineage>
        <taxon>Eukaryota</taxon>
        <taxon>Metazoa</taxon>
        <taxon>Ecdysozoa</taxon>
        <taxon>Arthropoda</taxon>
        <taxon>Hexapoda</taxon>
        <taxon>Insecta</taxon>
        <taxon>Pterygota</taxon>
        <taxon>Neoptera</taxon>
        <taxon>Endopterygota</taxon>
        <taxon>Hymenoptera</taxon>
        <taxon>Apocrita</taxon>
        <taxon>Aculeata</taxon>
        <taxon>Formicoidea</taxon>
        <taxon>Formicidae</taxon>
        <taxon>Formicinae</taxon>
        <taxon>Lasius</taxon>
        <taxon>Lasius</taxon>
    </lineage>
</organism>
<dbReference type="AlphaFoldDB" id="A0AAV2P5Z7"/>
<keyword evidence="2" id="KW-1185">Reference proteome</keyword>
<dbReference type="Proteomes" id="UP001497644">
    <property type="component" value="Chromosome 8"/>
</dbReference>
<proteinExistence type="predicted"/>
<protein>
    <submittedName>
        <fullName evidence="1">Uncharacterized protein</fullName>
    </submittedName>
</protein>
<dbReference type="EMBL" id="OZ034831">
    <property type="protein sequence ID" value="CAL1688122.1"/>
    <property type="molecule type" value="Genomic_DNA"/>
</dbReference>
<gene>
    <name evidence="1" type="ORF">LPLAT_LOCUS13250</name>
</gene>
<accession>A0AAV2P5Z7</accession>